<dbReference type="OrthoDB" id="4453346at2"/>
<dbReference type="AlphaFoldDB" id="A0A5C4JFL2"/>
<evidence type="ECO:0000313" key="1">
    <source>
        <dbReference type="EMBL" id="TMR03784.1"/>
    </source>
</evidence>
<dbReference type="SUPFAM" id="SSF109854">
    <property type="entry name" value="DinB/YfiT-like putative metalloenzymes"/>
    <property type="match status" value="1"/>
</dbReference>
<dbReference type="InterPro" id="IPR034660">
    <property type="entry name" value="DinB/YfiT-like"/>
</dbReference>
<accession>A0A5C4JFL2</accession>
<dbReference type="EMBL" id="VCKW01000036">
    <property type="protein sequence ID" value="TMR03784.1"/>
    <property type="molecule type" value="Genomic_DNA"/>
</dbReference>
<protein>
    <submittedName>
        <fullName evidence="1">DinB family protein</fullName>
    </submittedName>
</protein>
<reference evidence="1 2" key="1">
    <citation type="submission" date="2019-05" db="EMBL/GenBank/DDBJ databases">
        <title>Draft genome sequence of Actinomadura sp. 14C53.</title>
        <authorList>
            <person name="Saricaoglu S."/>
            <person name="Isik K."/>
        </authorList>
    </citation>
    <scope>NUCLEOTIDE SEQUENCE [LARGE SCALE GENOMIC DNA]</scope>
    <source>
        <strain evidence="1 2">14C53</strain>
    </source>
</reference>
<dbReference type="RefSeq" id="WP_138644742.1">
    <property type="nucleotide sequence ID" value="NZ_VCKW01000036.1"/>
</dbReference>
<organism evidence="1 2">
    <name type="scientific">Actinomadura soli</name>
    <dbReference type="NCBI Taxonomy" id="2508997"/>
    <lineage>
        <taxon>Bacteria</taxon>
        <taxon>Bacillati</taxon>
        <taxon>Actinomycetota</taxon>
        <taxon>Actinomycetes</taxon>
        <taxon>Streptosporangiales</taxon>
        <taxon>Thermomonosporaceae</taxon>
        <taxon>Actinomadura</taxon>
    </lineage>
</organism>
<proteinExistence type="predicted"/>
<sequence length="215" mass="23022">MPRPSDAVDDVTADDLDLAVQLAVAALRKAPPEAWDAKAGTLEWDCWETVEHLSDDLFAYAAQLGPKTPPMDGEVPFVWESRRPGGPANALHADREAGPDGLLQVLEACGGLLIAMVRGTAPDVRAHHGFGASDPEGFAAMGVVETLVHTHDLAEGLGLAWEPPAGLCARVLGRLFPDAPRDTGPWPTLLWATGRAELPGRPRLTSWRWHGEPRG</sequence>
<comment type="caution">
    <text evidence="1">The sequence shown here is derived from an EMBL/GenBank/DDBJ whole genome shotgun (WGS) entry which is preliminary data.</text>
</comment>
<dbReference type="Proteomes" id="UP000309174">
    <property type="component" value="Unassembled WGS sequence"/>
</dbReference>
<evidence type="ECO:0000313" key="2">
    <source>
        <dbReference type="Proteomes" id="UP000309174"/>
    </source>
</evidence>
<keyword evidence="2" id="KW-1185">Reference proteome</keyword>
<name>A0A5C4JFL2_9ACTN</name>
<gene>
    <name evidence="1" type="ORF">ETD83_09765</name>
</gene>